<evidence type="ECO:0000313" key="1">
    <source>
        <dbReference type="EMBL" id="SOS36198.1"/>
    </source>
</evidence>
<dbReference type="AlphaFoldDB" id="A0A2K4WK69"/>
<organism evidence="1 2">
    <name type="scientific">Pseudomonas syringae group genomosp. 3</name>
    <dbReference type="NCBI Taxonomy" id="251701"/>
    <lineage>
        <taxon>Bacteria</taxon>
        <taxon>Pseudomonadati</taxon>
        <taxon>Pseudomonadota</taxon>
        <taxon>Gammaproteobacteria</taxon>
        <taxon>Pseudomonadales</taxon>
        <taxon>Pseudomonadaceae</taxon>
        <taxon>Pseudomonas</taxon>
    </lineage>
</organism>
<name>A0A2K4WK69_9PSED</name>
<sequence length="219" mass="24063">MPFRRYACARADRSARRLCGSGPGDASLVREGFGRGDNLPRMYRSFRGQVRTGNPLYRRSSVDKRSPVHSCARAVRSARRLRGGLVREGFGRGDNLPRMYRSFRGQVRSHGKPAPPEVKRSVARSTPVQEQTGRRVACVGADLSAKALAGATTFRECTVLFADKSAPTGNPLHLGSSEASPGPLPPEAREMGLYLQDLCITLSAYPRHEHQPQNHPITQ</sequence>
<protein>
    <submittedName>
        <fullName evidence="1">Uncharacterized protein</fullName>
    </submittedName>
</protein>
<dbReference type="Proteomes" id="UP000238093">
    <property type="component" value="Chromosome I"/>
</dbReference>
<dbReference type="EMBL" id="LT963408">
    <property type="protein sequence ID" value="SOS36198.1"/>
    <property type="molecule type" value="Genomic_DNA"/>
</dbReference>
<gene>
    <name evidence="1" type="ORF">CFBP6411_04841</name>
</gene>
<accession>A0A2K4WK69</accession>
<evidence type="ECO:0000313" key="2">
    <source>
        <dbReference type="Proteomes" id="UP000238093"/>
    </source>
</evidence>
<reference evidence="1 2" key="1">
    <citation type="submission" date="2017-11" db="EMBL/GenBank/DDBJ databases">
        <authorList>
            <person name="Han C.G."/>
        </authorList>
    </citation>
    <scope>NUCLEOTIDE SEQUENCE [LARGE SCALE GENOMIC DNA]</scope>
    <source>
        <strain evidence="1">CFBP6411</strain>
    </source>
</reference>
<proteinExistence type="predicted"/>